<dbReference type="Proteomes" id="UP000002164">
    <property type="component" value="Chromosome"/>
</dbReference>
<evidence type="ECO:0008006" key="4">
    <source>
        <dbReference type="Google" id="ProtNLM"/>
    </source>
</evidence>
<dbReference type="HOGENOM" id="CLU_163805_0_0_9"/>
<dbReference type="InterPro" id="IPR035167">
    <property type="entry name" value="DUF5316"/>
</dbReference>
<name>B1HXS6_LYSSC</name>
<protein>
    <recommendedName>
        <fullName evidence="4">DUF5316 domain-containing protein</fullName>
    </recommendedName>
</protein>
<gene>
    <name evidence="2" type="ordered locus">Bsph_2498</name>
</gene>
<feature type="transmembrane region" description="Helical" evidence="1">
    <location>
        <begin position="75"/>
        <end position="95"/>
    </location>
</feature>
<dbReference type="EMBL" id="CP000817">
    <property type="protein sequence ID" value="ACA40051.1"/>
    <property type="molecule type" value="Genomic_DNA"/>
</dbReference>
<dbReference type="EnsemblBacteria" id="ACA40051">
    <property type="protein sequence ID" value="ACA40051"/>
    <property type="gene ID" value="Bsph_2498"/>
</dbReference>
<dbReference type="KEGG" id="lsp:Bsph_2498"/>
<proteinExistence type="predicted"/>
<feature type="transmembrane region" description="Helical" evidence="1">
    <location>
        <begin position="5"/>
        <end position="25"/>
    </location>
</feature>
<organism evidence="2 3">
    <name type="scientific">Lysinibacillus sphaericus (strain C3-41)</name>
    <dbReference type="NCBI Taxonomy" id="444177"/>
    <lineage>
        <taxon>Bacteria</taxon>
        <taxon>Bacillati</taxon>
        <taxon>Bacillota</taxon>
        <taxon>Bacilli</taxon>
        <taxon>Bacillales</taxon>
        <taxon>Bacillaceae</taxon>
        <taxon>Lysinibacillus</taxon>
    </lineage>
</organism>
<evidence type="ECO:0000256" key="1">
    <source>
        <dbReference type="SAM" id="Phobius"/>
    </source>
</evidence>
<reference evidence="2 3" key="1">
    <citation type="journal article" date="2008" name="J. Bacteriol.">
        <title>Complete genome sequence of the mosquitocidal bacterium Bacillus sphaericus C3-41 and comparison with those of closely related Bacillus species.</title>
        <authorList>
            <person name="Hu X."/>
            <person name="Fan W."/>
            <person name="Han B."/>
            <person name="Liu H."/>
            <person name="Zheng D."/>
            <person name="Li Q."/>
            <person name="Dong W."/>
            <person name="Yan J."/>
            <person name="Gao M."/>
            <person name="Berry C."/>
            <person name="Yuan Z."/>
        </authorList>
    </citation>
    <scope>NUCLEOTIDE SEQUENCE [LARGE SCALE GENOMIC DNA]</scope>
    <source>
        <strain evidence="2 3">C3-41</strain>
    </source>
</reference>
<keyword evidence="1" id="KW-0812">Transmembrane</keyword>
<feature type="transmembrane region" description="Helical" evidence="1">
    <location>
        <begin position="31"/>
        <end position="54"/>
    </location>
</feature>
<keyword evidence="1" id="KW-0472">Membrane</keyword>
<sequence>MEMKYVGIGTIMSILGVVFSILIWGTEKAHFLSGLVGGILIIFALLMSGSMGSGDRMRANFATETKEDRDERNHIMNNALWLALPNIIVAIFAYYM</sequence>
<dbReference type="AlphaFoldDB" id="B1HXS6"/>
<accession>B1HXS6</accession>
<evidence type="ECO:0000313" key="3">
    <source>
        <dbReference type="Proteomes" id="UP000002164"/>
    </source>
</evidence>
<dbReference type="Pfam" id="PF17247">
    <property type="entry name" value="DUF5316"/>
    <property type="match status" value="1"/>
</dbReference>
<keyword evidence="1" id="KW-1133">Transmembrane helix</keyword>
<evidence type="ECO:0000313" key="2">
    <source>
        <dbReference type="EMBL" id="ACA40051.1"/>
    </source>
</evidence>